<dbReference type="AlphaFoldDB" id="A0A0S1AY91"/>
<dbReference type="KEGG" id="sacz:AOT14_13340"/>
<sequence precursor="true">MKKYLPVIAVLCLLSACSQGIKGVYADAMGVTRYSFTPGGTVTIEAMGISQETTYVREGDTLKVALPQKGASLNFTINEDGSLGGPLGIRLEKADR</sequence>
<protein>
    <recommendedName>
        <fullName evidence="4">Lipoprotein</fullName>
    </recommendedName>
</protein>
<gene>
    <name evidence="2" type="ORF">AOT14_13340</name>
</gene>
<keyword evidence="1" id="KW-0732">Signal</keyword>
<evidence type="ECO:0008006" key="4">
    <source>
        <dbReference type="Google" id="ProtNLM"/>
    </source>
</evidence>
<feature type="chain" id="PRO_5006588594" description="Lipoprotein" evidence="1">
    <location>
        <begin position="23"/>
        <end position="96"/>
    </location>
</feature>
<evidence type="ECO:0000256" key="1">
    <source>
        <dbReference type="SAM" id="SignalP"/>
    </source>
</evidence>
<dbReference type="EMBL" id="CP012900">
    <property type="protein sequence ID" value="ALJ27737.1"/>
    <property type="molecule type" value="Genomic_DNA"/>
</dbReference>
<evidence type="ECO:0000313" key="3">
    <source>
        <dbReference type="Proteomes" id="UP000061010"/>
    </source>
</evidence>
<organism evidence="2 3">
    <name type="scientific">Stenotrophomonas acidaminiphila</name>
    <dbReference type="NCBI Taxonomy" id="128780"/>
    <lineage>
        <taxon>Bacteria</taxon>
        <taxon>Pseudomonadati</taxon>
        <taxon>Pseudomonadota</taxon>
        <taxon>Gammaproteobacteria</taxon>
        <taxon>Lysobacterales</taxon>
        <taxon>Lysobacteraceae</taxon>
        <taxon>Stenotrophomonas</taxon>
    </lineage>
</organism>
<accession>A0A0S1AY91</accession>
<evidence type="ECO:0000313" key="2">
    <source>
        <dbReference type="EMBL" id="ALJ27737.1"/>
    </source>
</evidence>
<dbReference type="Proteomes" id="UP000061010">
    <property type="component" value="Chromosome"/>
</dbReference>
<keyword evidence="3" id="KW-1185">Reference proteome</keyword>
<dbReference type="RefSeq" id="WP_054664458.1">
    <property type="nucleotide sequence ID" value="NZ_CP043570.1"/>
</dbReference>
<proteinExistence type="predicted"/>
<dbReference type="PROSITE" id="PS51257">
    <property type="entry name" value="PROKAR_LIPOPROTEIN"/>
    <property type="match status" value="1"/>
</dbReference>
<feature type="signal peptide" evidence="1">
    <location>
        <begin position="1"/>
        <end position="22"/>
    </location>
</feature>
<name>A0A0S1AY91_9GAMM</name>
<dbReference type="PATRIC" id="fig|128780.6.peg.1346"/>
<dbReference type="OrthoDB" id="6039271at2"/>
<reference evidence="2 3" key="1">
    <citation type="journal article" date="2015" name="Genome Announc.">
        <title>Complete Genome Sequencing of Stenotrophomonas acidaminiphila ZAC14D2_NAIMI4_2, a Multidrug-Resistant Strain Isolated from Sediments of a Polluted River in Mexico, Uncovers New Antibiotic Resistance Genes and a Novel Class-II Lasso Peptide Biosynthesis Gene Cluster.</title>
        <authorList>
            <person name="Vinuesa P."/>
            <person name="Ochoa-Sanchez L.E."/>
        </authorList>
    </citation>
    <scope>NUCLEOTIDE SEQUENCE [LARGE SCALE GENOMIC DNA]</scope>
    <source>
        <strain evidence="2 3">ZAC14D2_NAIMI4_2</strain>
    </source>
</reference>